<dbReference type="InParanoid" id="W0RQE7"/>
<dbReference type="Proteomes" id="UP000019151">
    <property type="component" value="Chromosome"/>
</dbReference>
<evidence type="ECO:0000313" key="5">
    <source>
        <dbReference type="Proteomes" id="UP000019151"/>
    </source>
</evidence>
<feature type="repeat" description="TPR" evidence="3">
    <location>
        <begin position="76"/>
        <end position="109"/>
    </location>
</feature>
<proteinExistence type="predicted"/>
<dbReference type="PANTHER" id="PTHR45586">
    <property type="entry name" value="TPR REPEAT-CONTAINING PROTEIN PA4667"/>
    <property type="match status" value="1"/>
</dbReference>
<evidence type="ECO:0000256" key="3">
    <source>
        <dbReference type="PROSITE-ProRule" id="PRU00339"/>
    </source>
</evidence>
<keyword evidence="2 3" id="KW-0802">TPR repeat</keyword>
<dbReference type="RefSeq" id="WP_025413186.1">
    <property type="nucleotide sequence ID" value="NZ_CP007128.1"/>
</dbReference>
<name>W0RQE7_9BACT</name>
<dbReference type="SMART" id="SM00028">
    <property type="entry name" value="TPR"/>
    <property type="match status" value="6"/>
</dbReference>
<dbReference type="InterPro" id="IPR019734">
    <property type="entry name" value="TPR_rpt"/>
</dbReference>
<feature type="repeat" description="TPR" evidence="3">
    <location>
        <begin position="42"/>
        <end position="75"/>
    </location>
</feature>
<dbReference type="OrthoDB" id="3882674at2"/>
<dbReference type="EMBL" id="CP007128">
    <property type="protein sequence ID" value="AHG91748.1"/>
    <property type="molecule type" value="Genomic_DNA"/>
</dbReference>
<protein>
    <submittedName>
        <fullName evidence="4">Tetratricopeptide TPR_1 repeat-containing protein</fullName>
    </submittedName>
</protein>
<dbReference type="PANTHER" id="PTHR45586:SF1">
    <property type="entry name" value="LIPOPOLYSACCHARIDE ASSEMBLY PROTEIN B"/>
    <property type="match status" value="1"/>
</dbReference>
<sequence length="373" mass="42033">MPNPFLSSEEYDERAHALYNEGQYDEALTVLREGLSLYPHAVELHVGMGYARLAREEYAWARRSFDEALVLDPEHEDALAGLGETLMKFGQQDAAVRCFRRTLELGYQDDIDLMLQVGRALFREGLIEDAKEFFEIGAQQAPDSAEAVACVGYAMHRLGDDDGAITTLRRALQIDNDHVEARIYLANVLYDRGEFEAALYHLDRSTPEDHWDELGIWRLVELKKSIYRLPDDDPELQPWEARLGELAGEPDTIDEMLAEIEQAADDSGDDPEVRSQLELFGALLADAEAKRDPAASVAHRVITREGKQFDGTWDDIVSRMRDASTEFAERSVFDYMAAESRRHFRSTGVRISATSAEAFVRGSADAGLLRIVR</sequence>
<dbReference type="SUPFAM" id="SSF48452">
    <property type="entry name" value="TPR-like"/>
    <property type="match status" value="1"/>
</dbReference>
<feature type="repeat" description="TPR" evidence="3">
    <location>
        <begin position="8"/>
        <end position="41"/>
    </location>
</feature>
<dbReference type="Pfam" id="PF13428">
    <property type="entry name" value="TPR_14"/>
    <property type="match status" value="1"/>
</dbReference>
<dbReference type="HOGENOM" id="CLU_741371_0_0_0"/>
<organism evidence="4 5">
    <name type="scientific">Gemmatirosa kalamazoonensis</name>
    <dbReference type="NCBI Taxonomy" id="861299"/>
    <lineage>
        <taxon>Bacteria</taxon>
        <taxon>Pseudomonadati</taxon>
        <taxon>Gemmatimonadota</taxon>
        <taxon>Gemmatimonadia</taxon>
        <taxon>Gemmatimonadales</taxon>
        <taxon>Gemmatimonadaceae</taxon>
        <taxon>Gemmatirosa</taxon>
    </lineage>
</organism>
<dbReference type="AlphaFoldDB" id="W0RQE7"/>
<dbReference type="KEGG" id="gba:J421_4211"/>
<evidence type="ECO:0000313" key="4">
    <source>
        <dbReference type="EMBL" id="AHG91748.1"/>
    </source>
</evidence>
<dbReference type="eggNOG" id="COG0457">
    <property type="taxonomic scope" value="Bacteria"/>
</dbReference>
<dbReference type="PROSITE" id="PS50005">
    <property type="entry name" value="TPR"/>
    <property type="match status" value="4"/>
</dbReference>
<dbReference type="Gene3D" id="1.25.40.10">
    <property type="entry name" value="Tetratricopeptide repeat domain"/>
    <property type="match status" value="2"/>
</dbReference>
<feature type="repeat" description="TPR" evidence="3">
    <location>
        <begin position="145"/>
        <end position="178"/>
    </location>
</feature>
<keyword evidence="1" id="KW-0677">Repeat</keyword>
<reference evidence="4 5" key="1">
    <citation type="journal article" date="2014" name="Genome Announc.">
        <title>Genome Sequence and Methylome of Soil Bacterium Gemmatirosa kalamazoonensis KBS708T, a Member of the Rarely Cultivated Gemmatimonadetes Phylum.</title>
        <authorList>
            <person name="Debruyn J.M."/>
            <person name="Radosevich M."/>
            <person name="Wommack K.E."/>
            <person name="Polson S.W."/>
            <person name="Hauser L.J."/>
            <person name="Fawaz M.N."/>
            <person name="Korlach J."/>
            <person name="Tsai Y.C."/>
        </authorList>
    </citation>
    <scope>NUCLEOTIDE SEQUENCE [LARGE SCALE GENOMIC DNA]</scope>
    <source>
        <strain evidence="4 5">KBS708</strain>
    </source>
</reference>
<dbReference type="InterPro" id="IPR051012">
    <property type="entry name" value="CellSynth/LPSAsmb/PSIAsmb"/>
</dbReference>
<keyword evidence="5" id="KW-1185">Reference proteome</keyword>
<evidence type="ECO:0000256" key="2">
    <source>
        <dbReference type="ARBA" id="ARBA00022803"/>
    </source>
</evidence>
<dbReference type="InterPro" id="IPR011990">
    <property type="entry name" value="TPR-like_helical_dom_sf"/>
</dbReference>
<dbReference type="Pfam" id="PF14559">
    <property type="entry name" value="TPR_19"/>
    <property type="match status" value="1"/>
</dbReference>
<gene>
    <name evidence="4" type="ORF">J421_4211</name>
</gene>
<dbReference type="STRING" id="861299.J421_4211"/>
<accession>W0RQE7</accession>
<evidence type="ECO:0000256" key="1">
    <source>
        <dbReference type="ARBA" id="ARBA00022737"/>
    </source>
</evidence>